<protein>
    <recommendedName>
        <fullName evidence="3">DUF2185 domain-containing protein</fullName>
    </recommendedName>
</protein>
<evidence type="ECO:0000313" key="1">
    <source>
        <dbReference type="EMBL" id="MBC5765649.1"/>
    </source>
</evidence>
<evidence type="ECO:0000313" key="2">
    <source>
        <dbReference type="Proteomes" id="UP000596827"/>
    </source>
</evidence>
<sequence length="93" mass="10648">MAFPDRRLGVYCCGHVFRRERGVRLVSHEDGDWQFLCGDVDHVDPDEPYHVSVGVLLERDPTIDTVSDLESDWAAERTDVHARWIRTPCAPQA</sequence>
<name>A0A923S2N1_9BURK</name>
<accession>A0A923S2N1</accession>
<dbReference type="Proteomes" id="UP000596827">
    <property type="component" value="Unassembled WGS sequence"/>
</dbReference>
<reference evidence="1" key="1">
    <citation type="submission" date="2020-08" db="EMBL/GenBank/DDBJ databases">
        <title>Ramlibacter sp. GTP1 16S ribosomal RNA gene genome sequencing and assembly.</title>
        <authorList>
            <person name="Kang M."/>
        </authorList>
    </citation>
    <scope>NUCLEOTIDE SEQUENCE</scope>
    <source>
        <strain evidence="1">GTP1</strain>
    </source>
</reference>
<keyword evidence="2" id="KW-1185">Reference proteome</keyword>
<evidence type="ECO:0008006" key="3">
    <source>
        <dbReference type="Google" id="ProtNLM"/>
    </source>
</evidence>
<gene>
    <name evidence="1" type="ORF">H8R02_14370</name>
</gene>
<organism evidence="1 2">
    <name type="scientific">Ramlibacter albus</name>
    <dbReference type="NCBI Taxonomy" id="2079448"/>
    <lineage>
        <taxon>Bacteria</taxon>
        <taxon>Pseudomonadati</taxon>
        <taxon>Pseudomonadota</taxon>
        <taxon>Betaproteobacteria</taxon>
        <taxon>Burkholderiales</taxon>
        <taxon>Comamonadaceae</taxon>
        <taxon>Ramlibacter</taxon>
    </lineage>
</organism>
<comment type="caution">
    <text evidence="1">The sequence shown here is derived from an EMBL/GenBank/DDBJ whole genome shotgun (WGS) entry which is preliminary data.</text>
</comment>
<proteinExistence type="predicted"/>
<dbReference type="EMBL" id="JACORU010000005">
    <property type="protein sequence ID" value="MBC5765649.1"/>
    <property type="molecule type" value="Genomic_DNA"/>
</dbReference>
<dbReference type="AlphaFoldDB" id="A0A923S2N1"/>